<dbReference type="EMBL" id="PEDL01000010">
    <property type="protein sequence ID" value="PHV70472.1"/>
    <property type="molecule type" value="Genomic_DNA"/>
</dbReference>
<reference evidence="1" key="1">
    <citation type="submission" date="2017-10" db="EMBL/GenBank/DDBJ databases">
        <title>Genome sequence of cellulolytic Lachnospiraceae bacterium XHS1971 isolated from hotspring sediment.</title>
        <authorList>
            <person name="Vasudevan G."/>
            <person name="Joshi A.J."/>
            <person name="Hivarkar S."/>
            <person name="Lanjekar V.B."/>
            <person name="Dhakephalkar P.K."/>
            <person name="Dagar S."/>
        </authorList>
    </citation>
    <scope>NUCLEOTIDE SEQUENCE</scope>
    <source>
        <strain evidence="1">XHS1971</strain>
    </source>
</reference>
<proteinExistence type="predicted"/>
<keyword evidence="2" id="KW-1185">Reference proteome</keyword>
<organism evidence="1 2">
    <name type="scientific">Sporanaerobium hydrogeniformans</name>
    <dbReference type="NCBI Taxonomy" id="3072179"/>
    <lineage>
        <taxon>Bacteria</taxon>
        <taxon>Bacillati</taxon>
        <taxon>Bacillota</taxon>
        <taxon>Clostridia</taxon>
        <taxon>Lachnospirales</taxon>
        <taxon>Lachnospiraceae</taxon>
        <taxon>Sporanaerobium</taxon>
    </lineage>
</organism>
<accession>A0AC61DD43</accession>
<sequence>MEEIELIRKVREGDKEAFGALFERYKVQAIRTVYLITGDQYRSEDIVQEAFVKCYLSIHKLRNPEQFRAWFFRILTRLAWRNDVRAKRMVPTEDIMEVMNKKADQISLENIYLQSETQRLLQGEIEKLGSEHQMILILYYYNELSVKEIAKVVGCLEGTVKSRLHTARGQLKKALIARQESKVENGEGEGYEAYRGI</sequence>
<name>A0AC61DD43_9FIRM</name>
<dbReference type="Proteomes" id="UP000224460">
    <property type="component" value="Unassembled WGS sequence"/>
</dbReference>
<evidence type="ECO:0000313" key="2">
    <source>
        <dbReference type="Proteomes" id="UP000224460"/>
    </source>
</evidence>
<gene>
    <name evidence="1" type="ORF">CS063_10310</name>
</gene>
<evidence type="ECO:0000313" key="1">
    <source>
        <dbReference type="EMBL" id="PHV70472.1"/>
    </source>
</evidence>
<protein>
    <submittedName>
        <fullName evidence="1">RNA polymerase subunit sigma-24</fullName>
    </submittedName>
</protein>
<comment type="caution">
    <text evidence="1">The sequence shown here is derived from an EMBL/GenBank/DDBJ whole genome shotgun (WGS) entry which is preliminary data.</text>
</comment>